<keyword evidence="3" id="KW-1185">Reference proteome</keyword>
<evidence type="ECO:0000313" key="2">
    <source>
        <dbReference type="EMBL" id="GIY42989.1"/>
    </source>
</evidence>
<feature type="compositionally biased region" description="Acidic residues" evidence="1">
    <location>
        <begin position="68"/>
        <end position="80"/>
    </location>
</feature>
<accession>A0AAV4TBC2</accession>
<evidence type="ECO:0000313" key="3">
    <source>
        <dbReference type="Proteomes" id="UP001054837"/>
    </source>
</evidence>
<dbReference type="EMBL" id="BPLQ01009277">
    <property type="protein sequence ID" value="GIY42989.1"/>
    <property type="molecule type" value="Genomic_DNA"/>
</dbReference>
<sequence>MYNEKNGIKLIDSDIREEDYSEYEDDEDLFYKFINSEQSDFEKKTGSKALNPINKDNKNKDSKNNDENKDDECDESEMDYEQPTGTKEPAKDLKNDNSPVKLEEANTEYDDNFQQLFKSLTNKSQKSPNSNVEKKEDIFKNIIGENKILILEDTQEIEASNEHNPDREILLKRKNPVIYTTKGYPSSSFQENFEPYQKREQDEVTEYLKGMSSMTKDHVVSATTSKTTDDSKIDTQIESPTSSYLYNEYRSTKKITSGSEKRKKQFDGDTSNQFINKGHHYKNIYSENSDIMPNDKNESPKSMNESFKTDIFKITSPLPPQNEIISTKAPKINNPKKPVSDSEIEYIPDNKSKNKSSNLIFAPTTQTYDENDYIITNKLIDHSQTSIPNDNIKLPKSRNKTNEPIETDIRFHKISPPSQSENEIISTEIPNKTNIKKQISDSDVANTPYSESRDKSSNSVFIYTTQAYYENPEDADKPIDNLRITKDYNSINTLATVSEYITNTYDKVKNRNADTNTNVSNIPNDKPSNNLLIFATKSYDENSITTNKLKKNSPVMGNYNNYDALNSLTTVSLYTTEAHGENLIDTDKLYNLQIDNNYNVDDAVNVITIVPNYAIETYDENVIKTNELENLPMAHNYDSIDEITTILDYTTKGYDKTLIDINELRKKSLITDIYDYVNAITTVSDYATKTYDENLIDANELRKKLSIADNHDYINAATTVSDFTSKIYDENLIDNDLMEKLPIVDNDNYVDAITTVSDYTTKTYYENLSDVNELREKLPIADSYNYANAITTFSDYTTNTFNENLINTDDLMEKLTIADSYNYADAITTVSDYTTKTHDINLIDTDDMRVKLPIVDHSDYVNAITTDPDNTTNTYDENVIETDYLREKLRIADNDYVNAITAVSHYTTKIYDENLIDTNELREKLQIVDNYDSVNADTTVLDYTAKNYNENLIDTNDLRDKLPIFDNYDYVKTITTISDYTTKPYDENLIDTDVLKEKLPIADNYDYVNKITTVSDYITKTYDENLIDTDDLREKQPIADSYNYANGITTISYYTTNTYDENLITSNELMEKLPIADSYDSVNAITTVSDYTTKTYGEILIDTDDLKEKLPIADNYDYVNAITTVSNYIIKTYDENLIDTNELMEKLSIADSYDSVNAVPFVSTNSKDITNDLIHSNLSNDLNNRQIKYKTELYKFNTVDKGTSTRSTKQQKDNEDKEVKSQYVSTNYEFRNDFREEILNKLSPSNDIKQENQDFTQMGANDFDFQIRSPYVSNHESQYQNYELTSNIRQEVLPNKEDSFQEDNKNRAWNNNEFIFEEENKDNVKSYNGFIKEFYINQVEDTDIIDTEINTYDETNPKGETIFIELPQVQFKEDKPKQEQFDTILEFLYKYSNNPLIITLKNRADGRFNQMNY</sequence>
<feature type="region of interest" description="Disordered" evidence="1">
    <location>
        <begin position="255"/>
        <end position="275"/>
    </location>
</feature>
<feature type="region of interest" description="Disordered" evidence="1">
    <location>
        <begin position="40"/>
        <end position="109"/>
    </location>
</feature>
<organism evidence="2 3">
    <name type="scientific">Caerostris darwini</name>
    <dbReference type="NCBI Taxonomy" id="1538125"/>
    <lineage>
        <taxon>Eukaryota</taxon>
        <taxon>Metazoa</taxon>
        <taxon>Ecdysozoa</taxon>
        <taxon>Arthropoda</taxon>
        <taxon>Chelicerata</taxon>
        <taxon>Arachnida</taxon>
        <taxon>Araneae</taxon>
        <taxon>Araneomorphae</taxon>
        <taxon>Entelegynae</taxon>
        <taxon>Araneoidea</taxon>
        <taxon>Araneidae</taxon>
        <taxon>Caerostris</taxon>
    </lineage>
</organism>
<name>A0AAV4TBC2_9ARAC</name>
<feature type="region of interest" description="Disordered" evidence="1">
    <location>
        <begin position="318"/>
        <end position="342"/>
    </location>
</feature>
<comment type="caution">
    <text evidence="2">The sequence shown here is derived from an EMBL/GenBank/DDBJ whole genome shotgun (WGS) entry which is preliminary data.</text>
</comment>
<reference evidence="2 3" key="1">
    <citation type="submission" date="2021-06" db="EMBL/GenBank/DDBJ databases">
        <title>Caerostris darwini draft genome.</title>
        <authorList>
            <person name="Kono N."/>
            <person name="Arakawa K."/>
        </authorList>
    </citation>
    <scope>NUCLEOTIDE SEQUENCE [LARGE SCALE GENOMIC DNA]</scope>
</reference>
<gene>
    <name evidence="2" type="ORF">CDAR_461871</name>
</gene>
<proteinExistence type="predicted"/>
<protein>
    <submittedName>
        <fullName evidence="2">Uncharacterized protein</fullName>
    </submittedName>
</protein>
<feature type="compositionally biased region" description="Basic and acidic residues" evidence="1">
    <location>
        <begin position="55"/>
        <end position="67"/>
    </location>
</feature>
<dbReference type="Proteomes" id="UP001054837">
    <property type="component" value="Unassembled WGS sequence"/>
</dbReference>
<evidence type="ECO:0000256" key="1">
    <source>
        <dbReference type="SAM" id="MobiDB-lite"/>
    </source>
</evidence>